<evidence type="ECO:0000256" key="4">
    <source>
        <dbReference type="ARBA" id="ARBA00022842"/>
    </source>
</evidence>
<evidence type="ECO:0000256" key="1">
    <source>
        <dbReference type="ARBA" id="ARBA00001946"/>
    </source>
</evidence>
<keyword evidence="6" id="KW-0456">Lyase</keyword>
<comment type="cofactor">
    <cofactor evidence="1">
        <name>Mg(2+)</name>
        <dbReference type="ChEBI" id="CHEBI:18420"/>
    </cofactor>
</comment>
<evidence type="ECO:0000313" key="6">
    <source>
        <dbReference type="EMBL" id="GLR91669.1"/>
    </source>
</evidence>
<dbReference type="Proteomes" id="UP001156905">
    <property type="component" value="Unassembled WGS sequence"/>
</dbReference>
<gene>
    <name evidence="6" type="ORF">GCM10007857_83870</name>
</gene>
<protein>
    <submittedName>
        <fullName evidence="6">Citryl-CoA lyase</fullName>
    </submittedName>
</protein>
<dbReference type="PANTHER" id="PTHR32308">
    <property type="entry name" value="LYASE BETA SUBUNIT, PUTATIVE (AFU_ORTHOLOGUE AFUA_4G13030)-RELATED"/>
    <property type="match status" value="1"/>
</dbReference>
<keyword evidence="7" id="KW-1185">Reference proteome</keyword>
<dbReference type="InterPro" id="IPR015813">
    <property type="entry name" value="Pyrv/PenolPyrv_kinase-like_dom"/>
</dbReference>
<dbReference type="Pfam" id="PF03328">
    <property type="entry name" value="HpcH_HpaI"/>
    <property type="match status" value="1"/>
</dbReference>
<feature type="domain" description="HpcH/HpaI aldolase/citrate lyase" evidence="5">
    <location>
        <begin position="12"/>
        <end position="213"/>
    </location>
</feature>
<dbReference type="Gene3D" id="3.20.20.60">
    <property type="entry name" value="Phosphoenolpyruvate-binding domains"/>
    <property type="match status" value="1"/>
</dbReference>
<reference evidence="7" key="1">
    <citation type="journal article" date="2019" name="Int. J. Syst. Evol. Microbiol.">
        <title>The Global Catalogue of Microorganisms (GCM) 10K type strain sequencing project: providing services to taxonomists for standard genome sequencing and annotation.</title>
        <authorList>
            <consortium name="The Broad Institute Genomics Platform"/>
            <consortium name="The Broad Institute Genome Sequencing Center for Infectious Disease"/>
            <person name="Wu L."/>
            <person name="Ma J."/>
        </authorList>
    </citation>
    <scope>NUCLEOTIDE SEQUENCE [LARGE SCALE GENOMIC DNA]</scope>
    <source>
        <strain evidence="7">NBRC 102520</strain>
    </source>
</reference>
<keyword evidence="4" id="KW-0460">Magnesium</keyword>
<comment type="caution">
    <text evidence="6">The sequence shown here is derived from an EMBL/GenBank/DDBJ whole genome shotgun (WGS) entry which is preliminary data.</text>
</comment>
<evidence type="ECO:0000256" key="3">
    <source>
        <dbReference type="ARBA" id="ARBA00022723"/>
    </source>
</evidence>
<accession>A0ABQ6BE22</accession>
<dbReference type="InterPro" id="IPR040442">
    <property type="entry name" value="Pyrv_kinase-like_dom_sf"/>
</dbReference>
<keyword evidence="3" id="KW-0479">Metal-binding</keyword>
<dbReference type="SUPFAM" id="SSF51621">
    <property type="entry name" value="Phosphoenolpyruvate/pyruvate domain"/>
    <property type="match status" value="1"/>
</dbReference>
<evidence type="ECO:0000313" key="7">
    <source>
        <dbReference type="Proteomes" id="UP001156905"/>
    </source>
</evidence>
<dbReference type="RefSeq" id="WP_284275218.1">
    <property type="nucleotide sequence ID" value="NZ_BSOW01000052.1"/>
</dbReference>
<comment type="similarity">
    <text evidence="2">Belongs to the HpcH/HpaI aldolase family.</text>
</comment>
<dbReference type="EMBL" id="BSOW01000052">
    <property type="protein sequence ID" value="GLR91669.1"/>
    <property type="molecule type" value="Genomic_DNA"/>
</dbReference>
<dbReference type="InterPro" id="IPR005000">
    <property type="entry name" value="Aldolase/citrate-lyase_domain"/>
</dbReference>
<evidence type="ECO:0000259" key="5">
    <source>
        <dbReference type="Pfam" id="PF03328"/>
    </source>
</evidence>
<dbReference type="PANTHER" id="PTHR32308:SF10">
    <property type="entry name" value="CITRATE LYASE SUBUNIT BETA"/>
    <property type="match status" value="1"/>
</dbReference>
<name>A0ABQ6BE22_9BRAD</name>
<proteinExistence type="inferred from homology"/>
<sequence length="272" mass="29243">MQTSELDFIAPLFVPANRPERFKKAAASGADAVILDLEDAVAPEAKQEARRSLHLFLGLSDHPVLVRINATGTPWHSDDVALVSSLPINGVVLPKAEIGKPLLRLAADLRRRLPIIGLIETARGLRDAFEIAAFPGIVRLAFGSIDFCAELGCCHTREALLSARCSLVLASRLAGKVPPLDGVTTSVDNDDLAREDARYARDLGFGGKLAIHPRQIGSIFAGFRPNEREIAWAQKVLRTGEGAVAVDGAMVDAPVRIRARSILARAQATPLR</sequence>
<organism evidence="6 7">
    <name type="scientific">Bradyrhizobium iriomotense</name>
    <dbReference type="NCBI Taxonomy" id="441950"/>
    <lineage>
        <taxon>Bacteria</taxon>
        <taxon>Pseudomonadati</taxon>
        <taxon>Pseudomonadota</taxon>
        <taxon>Alphaproteobacteria</taxon>
        <taxon>Hyphomicrobiales</taxon>
        <taxon>Nitrobacteraceae</taxon>
        <taxon>Bradyrhizobium</taxon>
    </lineage>
</organism>
<dbReference type="PIRSF" id="PIRSF015582">
    <property type="entry name" value="Cit_lyase_B"/>
    <property type="match status" value="1"/>
</dbReference>
<evidence type="ECO:0000256" key="2">
    <source>
        <dbReference type="ARBA" id="ARBA00005568"/>
    </source>
</evidence>
<dbReference type="InterPro" id="IPR011206">
    <property type="entry name" value="Citrate_lyase_beta/mcl1/mcl2"/>
</dbReference>
<dbReference type="GO" id="GO:0016829">
    <property type="term" value="F:lyase activity"/>
    <property type="evidence" value="ECO:0007669"/>
    <property type="project" value="UniProtKB-KW"/>
</dbReference>